<evidence type="ECO:0000256" key="4">
    <source>
        <dbReference type="ARBA" id="ARBA00023242"/>
    </source>
</evidence>
<evidence type="ECO:0000256" key="1">
    <source>
        <dbReference type="ARBA" id="ARBA00004123"/>
    </source>
</evidence>
<feature type="region of interest" description="Disordered" evidence="5">
    <location>
        <begin position="1"/>
        <end position="35"/>
    </location>
</feature>
<feature type="region of interest" description="Disordered" evidence="5">
    <location>
        <begin position="146"/>
        <end position="166"/>
    </location>
</feature>
<evidence type="ECO:0000313" key="8">
    <source>
        <dbReference type="EMBL" id="CAE0253197.1"/>
    </source>
</evidence>
<protein>
    <submittedName>
        <fullName evidence="8">Uncharacterized protein</fullName>
    </submittedName>
</protein>
<comment type="subcellular location">
    <subcellularLocation>
        <location evidence="1">Nucleus</location>
    </subcellularLocation>
</comment>
<dbReference type="InterPro" id="IPR027104">
    <property type="entry name" value="Prp3"/>
</dbReference>
<dbReference type="CDD" id="cd24162">
    <property type="entry name" value="Prp3_C"/>
    <property type="match status" value="1"/>
</dbReference>
<dbReference type="GO" id="GO:0046540">
    <property type="term" value="C:U4/U6 x U5 tri-snRNP complex"/>
    <property type="evidence" value="ECO:0007669"/>
    <property type="project" value="InterPro"/>
</dbReference>
<feature type="domain" description="Pre-mRNA-splicing factor 3" evidence="7">
    <location>
        <begin position="170"/>
        <end position="392"/>
    </location>
</feature>
<dbReference type="EMBL" id="HBIB01023516">
    <property type="protein sequence ID" value="CAE0253197.1"/>
    <property type="molecule type" value="Transcribed_RNA"/>
</dbReference>
<dbReference type="InterPro" id="IPR010541">
    <property type="entry name" value="Prp3_C"/>
</dbReference>
<keyword evidence="2" id="KW-0507">mRNA processing</keyword>
<organism evidence="8">
    <name type="scientific">Palpitomonas bilix</name>
    <dbReference type="NCBI Taxonomy" id="652834"/>
    <lineage>
        <taxon>Eukaryota</taxon>
        <taxon>Eukaryota incertae sedis</taxon>
    </lineage>
</organism>
<evidence type="ECO:0000256" key="2">
    <source>
        <dbReference type="ARBA" id="ARBA00022664"/>
    </source>
</evidence>
<dbReference type="InterPro" id="IPR013881">
    <property type="entry name" value="Pre-mRNA_splic_Prp3_dom"/>
</dbReference>
<name>A0A7S3DCA1_9EUKA</name>
<feature type="compositionally biased region" description="Basic and acidic residues" evidence="5">
    <location>
        <begin position="150"/>
        <end position="166"/>
    </location>
</feature>
<dbReference type="PANTHER" id="PTHR14212">
    <property type="entry name" value="U4/U6-ASSOCIATED RNA SPLICING FACTOR-RELATED"/>
    <property type="match status" value="1"/>
</dbReference>
<evidence type="ECO:0000256" key="3">
    <source>
        <dbReference type="ARBA" id="ARBA00023187"/>
    </source>
</evidence>
<dbReference type="Pfam" id="PF08572">
    <property type="entry name" value="PRP3"/>
    <property type="match status" value="1"/>
</dbReference>
<evidence type="ECO:0000256" key="5">
    <source>
        <dbReference type="SAM" id="MobiDB-lite"/>
    </source>
</evidence>
<evidence type="ECO:0000259" key="7">
    <source>
        <dbReference type="Pfam" id="PF08572"/>
    </source>
</evidence>
<sequence length="572" mass="64113">MKRVATEGSSESGPPTKRRSRWGDTSATKDDGDDIKSRIKAKLAAMQSGISTGAQAAPSVAPLPSTTNVAIKEKQASILQARIQARLQRISTQDKGKSVSSNAPQAPAAAQIAATDTIIAGHGQGSKGLLDIPVVPVATAKANLKVLQPKQEEKEESQLSKGEDALPRRDYFDPRLRVGRSRQKRATFSFVTEGAYIRKGDKLREKAFQEQAQADMALKGQSRDSASSVAREIPKRKLEVMPAIEWWDAVLLQDTPTDEGLLSIWIASEPSFEDFAGATKLKDDRISQYVEHPIMLDPPGTGGVDETLPIMLTKKERKKVNRMRRLEREKEKQELMQLGILKQENKLKLSNFMKSMNAQATSDPTKLEAEVRKQMAEREAAHNARNAERKLTPEERREKERKKFQNDSQTEVHVALYAVDDLSHPQNIFKVDKNAQELYMTGCALLLQNGRSAVIAEGSKGNLVLCDTKGLMCWLGQRSQKRYQKLMLRRIDWDKKKLQDEDKDDEKRAVEKVDEGQSKKKCSLVWEGIAKRPAFKSFRVEKCESYGSARVFLRVRGVEHYLDMLLKGESAD</sequence>
<gene>
    <name evidence="8" type="ORF">PBIL07802_LOCUS15431</name>
</gene>
<accession>A0A7S3DCA1</accession>
<keyword evidence="3" id="KW-0508">mRNA splicing</keyword>
<dbReference type="Pfam" id="PF06544">
    <property type="entry name" value="Prp3_C"/>
    <property type="match status" value="1"/>
</dbReference>
<reference evidence="8" key="1">
    <citation type="submission" date="2021-01" db="EMBL/GenBank/DDBJ databases">
        <authorList>
            <person name="Corre E."/>
            <person name="Pelletier E."/>
            <person name="Niang G."/>
            <person name="Scheremetjew M."/>
            <person name="Finn R."/>
            <person name="Kale V."/>
            <person name="Holt S."/>
            <person name="Cochrane G."/>
            <person name="Meng A."/>
            <person name="Brown T."/>
            <person name="Cohen L."/>
        </authorList>
    </citation>
    <scope>NUCLEOTIDE SEQUENCE</scope>
    <source>
        <strain evidence="8">NIES-2562</strain>
    </source>
</reference>
<feature type="compositionally biased region" description="Basic and acidic residues" evidence="5">
    <location>
        <begin position="374"/>
        <end position="405"/>
    </location>
</feature>
<evidence type="ECO:0000259" key="6">
    <source>
        <dbReference type="Pfam" id="PF06544"/>
    </source>
</evidence>
<feature type="region of interest" description="Disordered" evidence="5">
    <location>
        <begin position="374"/>
        <end position="407"/>
    </location>
</feature>
<dbReference type="GO" id="GO:0000398">
    <property type="term" value="P:mRNA splicing, via spliceosome"/>
    <property type="evidence" value="ECO:0007669"/>
    <property type="project" value="InterPro"/>
</dbReference>
<feature type="domain" description="Small nuclear ribonucleoprotein Prp3 C-terminal" evidence="6">
    <location>
        <begin position="416"/>
        <end position="564"/>
    </location>
</feature>
<dbReference type="PANTHER" id="PTHR14212:SF0">
    <property type="entry name" value="U4_U6 SMALL NUCLEAR RIBONUCLEOPROTEIN PRP3"/>
    <property type="match status" value="1"/>
</dbReference>
<proteinExistence type="predicted"/>
<keyword evidence="4" id="KW-0539">Nucleus</keyword>
<dbReference type="AlphaFoldDB" id="A0A7S3DCA1"/>